<dbReference type="FunFam" id="3.30.70.240:FF:000007">
    <property type="entry name" value="Translation factor GUF1, mitochondrial"/>
    <property type="match status" value="1"/>
</dbReference>
<evidence type="ECO:0000256" key="4">
    <source>
        <dbReference type="ARBA" id="ARBA00022801"/>
    </source>
</evidence>
<accession>A3ZM42</accession>
<dbReference type="RefSeq" id="WP_002655700.1">
    <property type="nucleotide sequence ID" value="NZ_CH672377.1"/>
</dbReference>
<dbReference type="InterPro" id="IPR038363">
    <property type="entry name" value="LepA_C_sf"/>
</dbReference>
<dbReference type="GO" id="GO:0005525">
    <property type="term" value="F:GTP binding"/>
    <property type="evidence" value="ECO:0007669"/>
    <property type="project" value="UniProtKB-UniRule"/>
</dbReference>
<evidence type="ECO:0000256" key="2">
    <source>
        <dbReference type="ARBA" id="ARBA00022475"/>
    </source>
</evidence>
<dbReference type="GO" id="GO:0043022">
    <property type="term" value="F:ribosome binding"/>
    <property type="evidence" value="ECO:0007669"/>
    <property type="project" value="UniProtKB-UniRule"/>
</dbReference>
<evidence type="ECO:0000313" key="15">
    <source>
        <dbReference type="Proteomes" id="UP000004358"/>
    </source>
</evidence>
<dbReference type="HAMAP" id="MF_00071">
    <property type="entry name" value="LepA"/>
    <property type="match status" value="1"/>
</dbReference>
<organism evidence="14 15">
    <name type="scientific">Blastopirellula marina DSM 3645</name>
    <dbReference type="NCBI Taxonomy" id="314230"/>
    <lineage>
        <taxon>Bacteria</taxon>
        <taxon>Pseudomonadati</taxon>
        <taxon>Planctomycetota</taxon>
        <taxon>Planctomycetia</taxon>
        <taxon>Pirellulales</taxon>
        <taxon>Pirellulaceae</taxon>
        <taxon>Blastopirellula</taxon>
    </lineage>
</organism>
<reference evidence="14 15" key="1">
    <citation type="submission" date="2006-02" db="EMBL/GenBank/DDBJ databases">
        <authorList>
            <person name="Amann R."/>
            <person name="Ferriera S."/>
            <person name="Johnson J."/>
            <person name="Kravitz S."/>
            <person name="Halpern A."/>
            <person name="Remington K."/>
            <person name="Beeson K."/>
            <person name="Tran B."/>
            <person name="Rogers Y.-H."/>
            <person name="Friedman R."/>
            <person name="Venter J.C."/>
        </authorList>
    </citation>
    <scope>NUCLEOTIDE SEQUENCE [LARGE SCALE GENOMIC DNA]</scope>
    <source>
        <strain evidence="14 15">DSM 3645</strain>
    </source>
</reference>
<dbReference type="GO" id="GO:0005886">
    <property type="term" value="C:plasma membrane"/>
    <property type="evidence" value="ECO:0007669"/>
    <property type="project" value="UniProtKB-SubCell"/>
</dbReference>
<dbReference type="FunFam" id="3.40.50.300:FF:000078">
    <property type="entry name" value="Elongation factor 4"/>
    <property type="match status" value="1"/>
</dbReference>
<dbReference type="CDD" id="cd16260">
    <property type="entry name" value="EF4_III"/>
    <property type="match status" value="1"/>
</dbReference>
<dbReference type="FunFam" id="3.30.70.870:FF:000004">
    <property type="entry name" value="Translation factor GUF1, mitochondrial"/>
    <property type="match status" value="1"/>
</dbReference>
<evidence type="ECO:0000256" key="9">
    <source>
        <dbReference type="ARBA" id="ARBA00057626"/>
    </source>
</evidence>
<comment type="caution">
    <text evidence="14">The sequence shown here is derived from an EMBL/GenBank/DDBJ whole genome shotgun (WGS) entry which is preliminary data.</text>
</comment>
<dbReference type="Pfam" id="PF00679">
    <property type="entry name" value="EFG_C"/>
    <property type="match status" value="1"/>
</dbReference>
<dbReference type="FunFam" id="2.40.30.10:FF:000015">
    <property type="entry name" value="Translation factor GUF1, mitochondrial"/>
    <property type="match status" value="1"/>
</dbReference>
<dbReference type="CDD" id="cd01890">
    <property type="entry name" value="LepA"/>
    <property type="match status" value="1"/>
</dbReference>
<dbReference type="Pfam" id="PF03144">
    <property type="entry name" value="GTP_EFTU_D2"/>
    <property type="match status" value="1"/>
</dbReference>
<evidence type="ECO:0000256" key="7">
    <source>
        <dbReference type="ARBA" id="ARBA00023136"/>
    </source>
</evidence>
<dbReference type="InterPro" id="IPR035647">
    <property type="entry name" value="EFG_III/V"/>
</dbReference>
<dbReference type="NCBIfam" id="TIGR00231">
    <property type="entry name" value="small_GTP"/>
    <property type="match status" value="1"/>
</dbReference>
<dbReference type="SUPFAM" id="SSF52540">
    <property type="entry name" value="P-loop containing nucleoside triphosphate hydrolases"/>
    <property type="match status" value="1"/>
</dbReference>
<evidence type="ECO:0000256" key="11">
    <source>
        <dbReference type="ARBA" id="ARBA00066744"/>
    </source>
</evidence>
<name>A3ZM42_9BACT</name>
<dbReference type="Gene3D" id="3.30.70.2570">
    <property type="entry name" value="Elongation factor 4, C-terminal domain"/>
    <property type="match status" value="1"/>
</dbReference>
<dbReference type="CDD" id="cd03699">
    <property type="entry name" value="EF4_II"/>
    <property type="match status" value="1"/>
</dbReference>
<dbReference type="STRING" id="314230.DSM3645_10507"/>
<dbReference type="InterPro" id="IPR004161">
    <property type="entry name" value="EFTu-like_2"/>
</dbReference>
<dbReference type="InterPro" id="IPR013842">
    <property type="entry name" value="LepA_CTD"/>
</dbReference>
<keyword evidence="2 12" id="KW-1003">Cell membrane</keyword>
<dbReference type="InterPro" id="IPR006297">
    <property type="entry name" value="EF-4"/>
</dbReference>
<comment type="catalytic activity">
    <reaction evidence="8 12">
        <text>GTP + H2O = GDP + phosphate + H(+)</text>
        <dbReference type="Rhea" id="RHEA:19669"/>
        <dbReference type="ChEBI" id="CHEBI:15377"/>
        <dbReference type="ChEBI" id="CHEBI:15378"/>
        <dbReference type="ChEBI" id="CHEBI:37565"/>
        <dbReference type="ChEBI" id="CHEBI:43474"/>
        <dbReference type="ChEBI" id="CHEBI:58189"/>
        <dbReference type="EC" id="3.6.5.n1"/>
    </reaction>
</comment>
<keyword evidence="7 12" id="KW-0472">Membrane</keyword>
<proteinExistence type="inferred from homology"/>
<dbReference type="OrthoDB" id="9804431at2"/>
<sequence>MASIEQQYIRNFCIIAHIDHGKSTLADRLMEKTGTVTLREMKEQLLDGMDLERERGITIKAKAVAMRYKYKGREYELNLIDTPGHVDFQYEVSRSLSCCEGAVLLADAFQGVEAQTVANAFLAMEHDLKIIPCLSKIDLNHARPAAVIEEMEQTLAIDPDEVQAISGKTGAGVEELLAAIIETVPAPVGSREDVLQAMVFDSHYDKFRGAVTYVRVMNGTVKKGDKIRFLRGETTHDVTEVGQFIPTPRATDELCAGQVGYLICNIKSLELVNIGDTVSIPGPDAAKPLPGYQEPKRMVFCGLYPSDGQDFEQLRDALNKLRINDPSFVFEPETSDALGFGFRCGFLGLLHMEIVQQRLEQESDVDLVQTAPNVTYHIINKKGQEVEIHKPQDVPDAGEIEEFLQPIVRVSLLQPSEFIGPVMQLCTERRGVQVRTEYLSPTRAMLVYDLPLAEVIYDLHDKLKSATRGYGTMDYEIRDYVPADLVRLDMLVNGKRVDALSIICNRADADRRGRAVVKKLKSEIDRHMFEIAIQAAIGTRVIARETVKALSKNVTAKCYGGDISRKRKLWAKQKEGKKRMKSIGSVDIPQKAFMAVLETGDDQK</sequence>
<dbReference type="AlphaFoldDB" id="A3ZM42"/>
<dbReference type="InterPro" id="IPR035654">
    <property type="entry name" value="LepA_IV"/>
</dbReference>
<dbReference type="PANTHER" id="PTHR43512">
    <property type="entry name" value="TRANSLATION FACTOR GUF1-RELATED"/>
    <property type="match status" value="1"/>
</dbReference>
<comment type="similarity">
    <text evidence="1 12">Belongs to the TRAFAC class translation factor GTPase superfamily. Classic translation factor GTPase family. LepA subfamily.</text>
</comment>
<evidence type="ECO:0000259" key="13">
    <source>
        <dbReference type="PROSITE" id="PS51722"/>
    </source>
</evidence>
<dbReference type="Pfam" id="PF06421">
    <property type="entry name" value="LepA_C"/>
    <property type="match status" value="1"/>
</dbReference>
<feature type="binding site" evidence="12">
    <location>
        <begin position="135"/>
        <end position="138"/>
    </location>
    <ligand>
        <name>GTP</name>
        <dbReference type="ChEBI" id="CHEBI:37565"/>
    </ligand>
</feature>
<dbReference type="SUPFAM" id="SSF54980">
    <property type="entry name" value="EF-G C-terminal domain-like"/>
    <property type="match status" value="2"/>
</dbReference>
<dbReference type="Gene3D" id="3.40.50.300">
    <property type="entry name" value="P-loop containing nucleotide triphosphate hydrolases"/>
    <property type="match status" value="1"/>
</dbReference>
<protein>
    <recommendedName>
        <fullName evidence="11 12">Elongation factor 4</fullName>
        <shortName evidence="12">EF-4</shortName>
        <ecNumber evidence="11 12">3.6.5.n1</ecNumber>
    </recommendedName>
    <alternativeName>
        <fullName evidence="12">Ribosomal back-translocase LepA</fullName>
    </alternativeName>
</protein>
<dbReference type="InterPro" id="IPR027417">
    <property type="entry name" value="P-loop_NTPase"/>
</dbReference>
<comment type="similarity">
    <text evidence="10">Belongs to the GTP-binding elongation factor family. LepA subfamily.</text>
</comment>
<dbReference type="InterPro" id="IPR000640">
    <property type="entry name" value="EFG_V-like"/>
</dbReference>
<dbReference type="PRINTS" id="PR00315">
    <property type="entry name" value="ELONGATNFCT"/>
</dbReference>
<dbReference type="GO" id="GO:0045727">
    <property type="term" value="P:positive regulation of translation"/>
    <property type="evidence" value="ECO:0007669"/>
    <property type="project" value="UniProtKB-UniRule"/>
</dbReference>
<evidence type="ECO:0000313" key="14">
    <source>
        <dbReference type="EMBL" id="EAQ82825.1"/>
    </source>
</evidence>
<dbReference type="eggNOG" id="COG0481">
    <property type="taxonomic scope" value="Bacteria"/>
</dbReference>
<dbReference type="PROSITE" id="PS51722">
    <property type="entry name" value="G_TR_2"/>
    <property type="match status" value="1"/>
</dbReference>
<evidence type="ECO:0000256" key="8">
    <source>
        <dbReference type="ARBA" id="ARBA00050293"/>
    </source>
</evidence>
<dbReference type="Pfam" id="PF00009">
    <property type="entry name" value="GTP_EFTU"/>
    <property type="match status" value="1"/>
</dbReference>
<evidence type="ECO:0000256" key="5">
    <source>
        <dbReference type="ARBA" id="ARBA00022917"/>
    </source>
</evidence>
<dbReference type="GO" id="GO:0003746">
    <property type="term" value="F:translation elongation factor activity"/>
    <property type="evidence" value="ECO:0007669"/>
    <property type="project" value="UniProtKB-UniRule"/>
</dbReference>
<dbReference type="Proteomes" id="UP000004358">
    <property type="component" value="Unassembled WGS sequence"/>
</dbReference>
<evidence type="ECO:0000256" key="1">
    <source>
        <dbReference type="ARBA" id="ARBA00005454"/>
    </source>
</evidence>
<dbReference type="EC" id="3.6.5.n1" evidence="11 12"/>
<comment type="subcellular location">
    <subcellularLocation>
        <location evidence="12">Cell membrane</location>
        <topology evidence="12">Peripheral membrane protein</topology>
        <orientation evidence="12">Cytoplasmic side</orientation>
    </subcellularLocation>
</comment>
<dbReference type="Gene3D" id="3.30.70.870">
    <property type="entry name" value="Elongation Factor G (Translational Gtpase), domain 3"/>
    <property type="match status" value="1"/>
</dbReference>
<comment type="function">
    <text evidence="9 12">Required for accurate and efficient protein synthesis under certain stress conditions. May act as a fidelity factor of the translation reaction, by catalyzing a one-codon backward translocation of tRNAs on improperly translocated ribosomes. Back-translocation proceeds from a post-translocation (POST) complex to a pre-translocation (PRE) complex, thus giving elongation factor G a second chance to translocate the tRNAs correctly. Binds to ribosomes in a GTP-dependent manner.</text>
</comment>
<dbReference type="Gene3D" id="2.40.30.10">
    <property type="entry name" value="Translation factors"/>
    <property type="match status" value="1"/>
</dbReference>
<dbReference type="Gene3D" id="3.30.70.240">
    <property type="match status" value="1"/>
</dbReference>
<evidence type="ECO:0000256" key="3">
    <source>
        <dbReference type="ARBA" id="ARBA00022741"/>
    </source>
</evidence>
<dbReference type="FunFam" id="3.30.70.2570:FF:000001">
    <property type="entry name" value="Translation factor GUF1, mitochondrial"/>
    <property type="match status" value="1"/>
</dbReference>
<evidence type="ECO:0000256" key="12">
    <source>
        <dbReference type="HAMAP-Rule" id="MF_00071"/>
    </source>
</evidence>
<feature type="binding site" evidence="12">
    <location>
        <begin position="19"/>
        <end position="24"/>
    </location>
    <ligand>
        <name>GTP</name>
        <dbReference type="ChEBI" id="CHEBI:37565"/>
    </ligand>
</feature>
<keyword evidence="5 12" id="KW-0648">Protein biosynthesis</keyword>
<dbReference type="InterPro" id="IPR005225">
    <property type="entry name" value="Small_GTP-bd"/>
</dbReference>
<dbReference type="EMBL" id="AANZ01000001">
    <property type="protein sequence ID" value="EAQ82825.1"/>
    <property type="molecule type" value="Genomic_DNA"/>
</dbReference>
<evidence type="ECO:0000256" key="6">
    <source>
        <dbReference type="ARBA" id="ARBA00023134"/>
    </source>
</evidence>
<evidence type="ECO:0000256" key="10">
    <source>
        <dbReference type="ARBA" id="ARBA00061052"/>
    </source>
</evidence>
<gene>
    <name evidence="12" type="primary">lepA</name>
    <name evidence="14" type="ORF">DSM3645_10507</name>
</gene>
<dbReference type="InterPro" id="IPR000795">
    <property type="entry name" value="T_Tr_GTP-bd_dom"/>
</dbReference>
<keyword evidence="3 12" id="KW-0547">Nucleotide-binding</keyword>
<dbReference type="InterPro" id="IPR031157">
    <property type="entry name" value="G_TR_CS"/>
</dbReference>
<dbReference type="PROSITE" id="PS00301">
    <property type="entry name" value="G_TR_1"/>
    <property type="match status" value="1"/>
</dbReference>
<keyword evidence="6 12" id="KW-0342">GTP-binding</keyword>
<dbReference type="NCBIfam" id="TIGR01393">
    <property type="entry name" value="lepA"/>
    <property type="match status" value="1"/>
</dbReference>
<keyword evidence="4 12" id="KW-0378">Hydrolase</keyword>
<dbReference type="CDD" id="cd03709">
    <property type="entry name" value="lepA_C"/>
    <property type="match status" value="1"/>
</dbReference>
<dbReference type="PANTHER" id="PTHR43512:SF4">
    <property type="entry name" value="TRANSLATION FACTOR GUF1 HOMOLOG, CHLOROPLASTIC"/>
    <property type="match status" value="1"/>
</dbReference>
<dbReference type="GO" id="GO:0003924">
    <property type="term" value="F:GTPase activity"/>
    <property type="evidence" value="ECO:0007669"/>
    <property type="project" value="UniProtKB-UniRule"/>
</dbReference>
<feature type="domain" description="Tr-type G" evidence="13">
    <location>
        <begin position="7"/>
        <end position="188"/>
    </location>
</feature>
<dbReference type="HOGENOM" id="CLU_009995_3_3_0"/>